<dbReference type="NCBIfam" id="TIGR01062">
    <property type="entry name" value="parC_Gneg"/>
    <property type="match status" value="1"/>
</dbReference>
<dbReference type="GO" id="GO:0019897">
    <property type="term" value="C:extrinsic component of plasma membrane"/>
    <property type="evidence" value="ECO:0007669"/>
    <property type="project" value="UniProtKB-UniRule"/>
</dbReference>
<keyword evidence="2 7" id="KW-1003">Cell membrane</keyword>
<evidence type="ECO:0000256" key="4">
    <source>
        <dbReference type="ARBA" id="ARBA00023125"/>
    </source>
</evidence>
<dbReference type="Gene3D" id="1.10.268.10">
    <property type="entry name" value="Topoisomerase, domain 3"/>
    <property type="match status" value="1"/>
</dbReference>
<dbReference type="NCBIfam" id="NF004044">
    <property type="entry name" value="PRK05561.1"/>
    <property type="match status" value="1"/>
</dbReference>
<dbReference type="PROSITE" id="PS52040">
    <property type="entry name" value="TOPO_IIA"/>
    <property type="match status" value="1"/>
</dbReference>
<reference evidence="10" key="1">
    <citation type="submission" date="2020-06" db="EMBL/GenBank/DDBJ databases">
        <title>Whole Genome Sequence of Bradyrhizobium sp. Strain 1S1.</title>
        <authorList>
            <person name="Bromfield E.S.P."/>
            <person name="Cloutier S."/>
        </authorList>
    </citation>
    <scope>NUCLEOTIDE SEQUENCE [LARGE SCALE GENOMIC DNA]</scope>
    <source>
        <strain evidence="10">1S1</strain>
    </source>
</reference>
<dbReference type="InterPro" id="IPR005742">
    <property type="entry name" value="TopoIV_A_Gneg"/>
</dbReference>
<dbReference type="RefSeq" id="WP_166205543.1">
    <property type="nucleotide sequence ID" value="NZ_CP088285.1"/>
</dbReference>
<dbReference type="GO" id="GO:0005524">
    <property type="term" value="F:ATP binding"/>
    <property type="evidence" value="ECO:0007669"/>
    <property type="project" value="InterPro"/>
</dbReference>
<proteinExistence type="inferred from homology"/>
<comment type="subunit">
    <text evidence="7">Heterotetramer composed of ParC and ParE.</text>
</comment>
<dbReference type="GO" id="GO:0009330">
    <property type="term" value="C:DNA topoisomerase type II (double strand cut, ATP-hydrolyzing) complex"/>
    <property type="evidence" value="ECO:0007669"/>
    <property type="project" value="TreeGrafter"/>
</dbReference>
<evidence type="ECO:0000256" key="2">
    <source>
        <dbReference type="ARBA" id="ARBA00022475"/>
    </source>
</evidence>
<feature type="site" description="Interaction with DNA" evidence="7">
    <location>
        <position position="48"/>
    </location>
</feature>
<dbReference type="SUPFAM" id="SSF101904">
    <property type="entry name" value="GyrA/ParC C-terminal domain-like"/>
    <property type="match status" value="1"/>
</dbReference>
<reference evidence="11" key="2">
    <citation type="journal article" date="2021" name="Int. J. Syst. Evol. Microbiol.">
        <title>Bradyrhizobium septentrionale sp. nov. (sv. septentrionale) and Bradyrhizobium quebecense sp. nov. (sv. septentrionale) associated with legumes native to Canada possess rearranged symbiosis genes and numerous insertion sequences.</title>
        <authorList>
            <person name="Bromfield E.S.P."/>
            <person name="Cloutier S."/>
        </authorList>
    </citation>
    <scope>NUCLEOTIDE SEQUENCE</scope>
    <source>
        <strain evidence="11">5S5</strain>
    </source>
</reference>
<evidence type="ECO:0000259" key="9">
    <source>
        <dbReference type="PROSITE" id="PS52040"/>
    </source>
</evidence>
<dbReference type="CDD" id="cd00187">
    <property type="entry name" value="TOP4c"/>
    <property type="match status" value="1"/>
</dbReference>
<dbReference type="EMBL" id="JAAOLE020000001">
    <property type="protein sequence ID" value="NVI46185.1"/>
    <property type="molecule type" value="Genomic_DNA"/>
</dbReference>
<evidence type="ECO:0000256" key="1">
    <source>
        <dbReference type="ARBA" id="ARBA00000185"/>
    </source>
</evidence>
<evidence type="ECO:0000313" key="11">
    <source>
        <dbReference type="EMBL" id="WXC83808.1"/>
    </source>
</evidence>
<evidence type="ECO:0000256" key="3">
    <source>
        <dbReference type="ARBA" id="ARBA00023029"/>
    </source>
</evidence>
<comment type="similarity">
    <text evidence="7">Belongs to the type II topoisomerase GyrA/ParC subunit family. ParC type 1 subfamily.</text>
</comment>
<dbReference type="Gene3D" id="3.30.1360.40">
    <property type="match status" value="1"/>
</dbReference>
<dbReference type="InterPro" id="IPR013757">
    <property type="entry name" value="Topo_IIA_A_a_sf"/>
</dbReference>
<feature type="site" description="Interaction with DNA" evidence="7">
    <location>
        <position position="84"/>
    </location>
</feature>
<name>A0A974A2J4_9BRAD</name>
<dbReference type="PANTHER" id="PTHR43493:SF1">
    <property type="entry name" value="DNA TOPOISOMERASE 4 SUBUNIT A"/>
    <property type="match status" value="1"/>
</dbReference>
<dbReference type="InterPro" id="IPR013760">
    <property type="entry name" value="Topo_IIA-like_dom_sf"/>
</dbReference>
<dbReference type="GO" id="GO:0005737">
    <property type="term" value="C:cytoplasm"/>
    <property type="evidence" value="ECO:0007669"/>
    <property type="project" value="TreeGrafter"/>
</dbReference>
<dbReference type="InterPro" id="IPR035516">
    <property type="entry name" value="Gyrase/topoIV_suA_C"/>
</dbReference>
<dbReference type="Gene3D" id="2.120.10.90">
    <property type="entry name" value="DNA gyrase/topoisomerase IV, subunit A, C-terminal"/>
    <property type="match status" value="1"/>
</dbReference>
<dbReference type="GO" id="GO:0003677">
    <property type="term" value="F:DNA binding"/>
    <property type="evidence" value="ECO:0007669"/>
    <property type="project" value="UniProtKB-UniRule"/>
</dbReference>
<dbReference type="PANTHER" id="PTHR43493">
    <property type="entry name" value="DNA GYRASE/TOPOISOMERASE SUBUNIT A"/>
    <property type="match status" value="1"/>
</dbReference>
<reference evidence="11" key="3">
    <citation type="submission" date="2024-03" db="EMBL/GenBank/DDBJ databases">
        <authorList>
            <person name="Bromfield E.S.P."/>
            <person name="Cloutier S."/>
        </authorList>
    </citation>
    <scope>NUCLEOTIDE SEQUENCE</scope>
    <source>
        <strain evidence="11">5S5</strain>
    </source>
</reference>
<keyword evidence="6 7" id="KW-0413">Isomerase</keyword>
<dbReference type="InterPro" id="IPR013758">
    <property type="entry name" value="Topo_IIA_A/C_ab"/>
</dbReference>
<dbReference type="SUPFAM" id="SSF56719">
    <property type="entry name" value="Type II DNA topoisomerase"/>
    <property type="match status" value="1"/>
</dbReference>
<evidence type="ECO:0000256" key="5">
    <source>
        <dbReference type="ARBA" id="ARBA00023136"/>
    </source>
</evidence>
<keyword evidence="5 7" id="KW-0472">Membrane</keyword>
<dbReference type="FunFam" id="1.10.268.10:FF:000001">
    <property type="entry name" value="DNA gyrase subunit A"/>
    <property type="match status" value="1"/>
</dbReference>
<organism evidence="10">
    <name type="scientific">Bradyrhizobium septentrionale</name>
    <dbReference type="NCBI Taxonomy" id="1404411"/>
    <lineage>
        <taxon>Bacteria</taxon>
        <taxon>Pseudomonadati</taxon>
        <taxon>Pseudomonadota</taxon>
        <taxon>Alphaproteobacteria</taxon>
        <taxon>Hyphomicrobiales</taxon>
        <taxon>Nitrobacteraceae</taxon>
        <taxon>Bradyrhizobium</taxon>
    </lineage>
</organism>
<dbReference type="HAMAP" id="MF_00936">
    <property type="entry name" value="ParC_type1"/>
    <property type="match status" value="1"/>
</dbReference>
<dbReference type="Pfam" id="PF00521">
    <property type="entry name" value="DNA_topoisoIV"/>
    <property type="match status" value="1"/>
</dbReference>
<dbReference type="SMART" id="SM00434">
    <property type="entry name" value="TOP4c"/>
    <property type="match status" value="1"/>
</dbReference>
<sequence>MGKRQIPPEEPAEIHEVPLRDALEERYLAYALSTIMHRALPDARDGLKPVHRRILYGMDLLGLDPRAAFKKSAKIVGDVMGSFHPHGDQAIYDAMVRLAQDFSSRYPLVDGQGNFGNIDGDNPAAYRYTEARMTEVARLLLEGIDEDGVEFRANYDGQTKEPVVLPGGFPNLLANGAQGIAVGMATSIPPHNAAELCDAALHLIEKPDAKSKALLKWVKGPDFPTGGIVVDSKESIIEAYTTGRGSFRTRARWSVEEGARGAWVVVVTEIPWLVQKSRMHEKISELLDQKKLPLVGDVRDESAEDVRFVIEPKSRTVDPALMMESLFRLTELESKISLNLNVLIKGRIPKVVGLAECLREWLDHLRDVLIRRSNFRKTQIEHRLEILGGQLIAFLNLDKVIKIIRTEDEPKPVLMKTFKLSDIQADAILNMRLRNLRRLEEMEIRTEDKDLRKELKGLEGLLGSETEQWTKVSDQVRKVRDIFGPKTPLGKRRTTFADAPEHDLAAIEEALVEREPCTVVISEKGWVRTLKGHVEDLSGLAFKTDDKLEHSFFAETTSKLLLFATNGKFYSLDVAKLPGGRGHGEPIRMFIDLEQDAAIISLFVNKGERKFLIASSEGQGFVVKEEDCVGNTRKGKQVLIVDAPNEACAITTVTGDTVAVIGTNHKMVLFGLDQVSEMARGRGMRLQKYTSASLSDVAVFDSKTGLTWKDSAGREHSMTLKELADWRGNRADAGRLAHGLPKSNKFNRGVE</sequence>
<feature type="site" description="Transition state stabilizer" evidence="7">
    <location>
        <position position="127"/>
    </location>
</feature>
<feature type="domain" description="Topo IIA-type catalytic" evidence="9">
    <location>
        <begin position="40"/>
        <end position="504"/>
    </location>
</feature>
<dbReference type="GO" id="GO:0006265">
    <property type="term" value="P:DNA topological change"/>
    <property type="evidence" value="ECO:0007669"/>
    <property type="project" value="UniProtKB-UniRule"/>
</dbReference>
<dbReference type="GO" id="GO:0005694">
    <property type="term" value="C:chromosome"/>
    <property type="evidence" value="ECO:0007669"/>
    <property type="project" value="InterPro"/>
</dbReference>
<dbReference type="EC" id="5.6.2.2" evidence="7"/>
<dbReference type="Gene3D" id="3.90.199.10">
    <property type="entry name" value="Topoisomerase II, domain 5"/>
    <property type="match status" value="1"/>
</dbReference>
<dbReference type="GO" id="GO:0003918">
    <property type="term" value="F:DNA topoisomerase type II (double strand cut, ATP-hydrolyzing) activity"/>
    <property type="evidence" value="ECO:0007669"/>
    <property type="project" value="UniProtKB-UniRule"/>
</dbReference>
<dbReference type="InterPro" id="IPR002205">
    <property type="entry name" value="Topo_IIA_dom_A"/>
</dbReference>
<keyword evidence="4 7" id="KW-0238">DNA-binding</keyword>
<dbReference type="GO" id="GO:0007059">
    <property type="term" value="P:chromosome segregation"/>
    <property type="evidence" value="ECO:0007669"/>
    <property type="project" value="UniProtKB-UniRule"/>
</dbReference>
<dbReference type="AlphaFoldDB" id="A0A974A2J4"/>
<evidence type="ECO:0000313" key="10">
    <source>
        <dbReference type="EMBL" id="NVI46185.1"/>
    </source>
</evidence>
<protein>
    <recommendedName>
        <fullName evidence="7">DNA topoisomerase 4 subunit A</fullName>
        <ecNumber evidence="7">5.6.2.2</ecNumber>
    </recommendedName>
    <alternativeName>
        <fullName evidence="7">Topoisomerase IV subunit A</fullName>
    </alternativeName>
</protein>
<dbReference type="EMBL" id="CP147711">
    <property type="protein sequence ID" value="WXC83808.1"/>
    <property type="molecule type" value="Genomic_DNA"/>
</dbReference>
<feature type="site" description="Interaction with DNA" evidence="7">
    <location>
        <position position="86"/>
    </location>
</feature>
<gene>
    <name evidence="7 10" type="primary">parC</name>
    <name evidence="10" type="ORF">HAP48_025140</name>
    <name evidence="11" type="ORF">WDK88_20630</name>
</gene>
<comment type="subcellular location">
    <subcellularLocation>
        <location evidence="7">Cell membrane</location>
        <topology evidence="7">Peripheral membrane protein</topology>
    </subcellularLocation>
</comment>
<comment type="catalytic activity">
    <reaction evidence="1 7 8">
        <text>ATP-dependent breakage, passage and rejoining of double-stranded DNA.</text>
        <dbReference type="EC" id="5.6.2.2"/>
    </reaction>
</comment>
<evidence type="ECO:0000256" key="8">
    <source>
        <dbReference type="PROSITE-ProRule" id="PRU01384"/>
    </source>
</evidence>
<keyword evidence="12" id="KW-1185">Reference proteome</keyword>
<evidence type="ECO:0000256" key="7">
    <source>
        <dbReference type="HAMAP-Rule" id="MF_00936"/>
    </source>
</evidence>
<comment type="function">
    <text evidence="7">Topoisomerase IV is essential for chromosome segregation. It relaxes supercoiled DNA. Performs the decatenation events required during the replication of a circular DNA molecule.</text>
</comment>
<keyword evidence="3 7" id="KW-0799">Topoisomerase</keyword>
<dbReference type="InterPro" id="IPR050220">
    <property type="entry name" value="Type_II_DNA_Topoisomerases"/>
</dbReference>
<dbReference type="Proteomes" id="UP001432046">
    <property type="component" value="Chromosome"/>
</dbReference>
<feature type="active site" description="O-(5'-phospho-DNA)-tyrosine intermediate" evidence="7 8">
    <location>
        <position position="128"/>
    </location>
</feature>
<evidence type="ECO:0000256" key="6">
    <source>
        <dbReference type="ARBA" id="ARBA00023235"/>
    </source>
</evidence>
<accession>A0A974A2J4</accession>
<evidence type="ECO:0000313" key="12">
    <source>
        <dbReference type="Proteomes" id="UP001432046"/>
    </source>
</evidence>